<keyword evidence="2" id="KW-1185">Reference proteome</keyword>
<sequence length="95" mass="10276">MIQNGQLLVEIHPFSPQSIKEQLKLLGGTPDKFIKSFKIQSTILSITPAPSGKSSAILWATSRSRVPVDGAAIANDVENQAAENSWRDDEAVEDA</sequence>
<dbReference type="Proteomes" id="UP000499080">
    <property type="component" value="Unassembled WGS sequence"/>
</dbReference>
<name>A0A4Y2L231_ARAVE</name>
<proteinExistence type="predicted"/>
<comment type="caution">
    <text evidence="1">The sequence shown here is derived from an EMBL/GenBank/DDBJ whole genome shotgun (WGS) entry which is preliminary data.</text>
</comment>
<evidence type="ECO:0000313" key="2">
    <source>
        <dbReference type="Proteomes" id="UP000499080"/>
    </source>
</evidence>
<dbReference type="EMBL" id="BGPR01005280">
    <property type="protein sequence ID" value="GBN08654.1"/>
    <property type="molecule type" value="Genomic_DNA"/>
</dbReference>
<dbReference type="AlphaFoldDB" id="A0A4Y2L231"/>
<reference evidence="1 2" key="1">
    <citation type="journal article" date="2019" name="Sci. Rep.">
        <title>Orb-weaving spider Araneus ventricosus genome elucidates the spidroin gene catalogue.</title>
        <authorList>
            <person name="Kono N."/>
            <person name="Nakamura H."/>
            <person name="Ohtoshi R."/>
            <person name="Moran D.A.P."/>
            <person name="Shinohara A."/>
            <person name="Yoshida Y."/>
            <person name="Fujiwara M."/>
            <person name="Mori M."/>
            <person name="Tomita M."/>
            <person name="Arakawa K."/>
        </authorList>
    </citation>
    <scope>NUCLEOTIDE SEQUENCE [LARGE SCALE GENOMIC DNA]</scope>
</reference>
<protein>
    <submittedName>
        <fullName evidence="1">Uncharacterized protein</fullName>
    </submittedName>
</protein>
<organism evidence="1 2">
    <name type="scientific">Araneus ventricosus</name>
    <name type="common">Orbweaver spider</name>
    <name type="synonym">Epeira ventricosa</name>
    <dbReference type="NCBI Taxonomy" id="182803"/>
    <lineage>
        <taxon>Eukaryota</taxon>
        <taxon>Metazoa</taxon>
        <taxon>Ecdysozoa</taxon>
        <taxon>Arthropoda</taxon>
        <taxon>Chelicerata</taxon>
        <taxon>Arachnida</taxon>
        <taxon>Araneae</taxon>
        <taxon>Araneomorphae</taxon>
        <taxon>Entelegynae</taxon>
        <taxon>Araneoidea</taxon>
        <taxon>Araneidae</taxon>
        <taxon>Araneus</taxon>
    </lineage>
</organism>
<evidence type="ECO:0000313" key="1">
    <source>
        <dbReference type="EMBL" id="GBN08654.1"/>
    </source>
</evidence>
<accession>A0A4Y2L231</accession>
<gene>
    <name evidence="1" type="ORF">AVEN_257545_1</name>
</gene>